<feature type="domain" description="RRM" evidence="4">
    <location>
        <begin position="206"/>
        <end position="284"/>
    </location>
</feature>
<evidence type="ECO:0000313" key="5">
    <source>
        <dbReference type="EMBL" id="KAF3335269.1"/>
    </source>
</evidence>
<dbReference type="InterPro" id="IPR012677">
    <property type="entry name" value="Nucleotide-bd_a/b_plait_sf"/>
</dbReference>
<comment type="caution">
    <text evidence="5">The sequence shown here is derived from an EMBL/GenBank/DDBJ whole genome shotgun (WGS) entry which is preliminary data.</text>
</comment>
<name>A0A833RHK0_9POAL</name>
<feature type="domain" description="RRM" evidence="4">
    <location>
        <begin position="307"/>
        <end position="384"/>
    </location>
</feature>
<feature type="region of interest" description="Disordered" evidence="3">
    <location>
        <begin position="389"/>
        <end position="434"/>
    </location>
</feature>
<sequence length="434" mass="49653">MTEFEERFEENIEEEPIEIEPEEEPIEIEPEEEPIEIEPEEEPIEIEPEEEPIEIEPEEEPIEIEPEEEPIEIEPEEEPIEIEPEEEPIEIEPEEVPFEIEPEEETVGLKPIDIEKGLSNETVEEPFEVPNKELLPDKQEYQRTLTKPANRENLKAGKRRRLQDLDKNYVSRSSVLLDKNQGRVWYKQDRLGLSQTGWSKGEIDMTNLYVCNFPQSLNDEDLKKLFVKFGPIAKIYVAMDNDSGLNNGYGFVKFTNAAHAAMAIDQMNGYTIMGMPMQVNIKGARSETGTFLRGLGSPGHGHEVNKAKLFVEHLPLDVTRVGLIKMFQNFGTIAKAYLIKGKSRSNKVYGYVIFSNVASASQAMADMNGLRIGENKLRVSIAVDTYNAKENRSSSQPTHALPCPDHGHVRKNAYRAPEYEDEDLPGYRKMYRRQ</sequence>
<accession>A0A833RHK0</accession>
<dbReference type="CDD" id="cd00590">
    <property type="entry name" value="RRM_SF"/>
    <property type="match status" value="2"/>
</dbReference>
<dbReference type="Proteomes" id="UP000623129">
    <property type="component" value="Unassembled WGS sequence"/>
</dbReference>
<evidence type="ECO:0000256" key="1">
    <source>
        <dbReference type="ARBA" id="ARBA00022884"/>
    </source>
</evidence>
<gene>
    <name evidence="5" type="ORF">FCM35_KLT19776</name>
</gene>
<dbReference type="InterPro" id="IPR000504">
    <property type="entry name" value="RRM_dom"/>
</dbReference>
<dbReference type="GO" id="GO:0005634">
    <property type="term" value="C:nucleus"/>
    <property type="evidence" value="ECO:0007669"/>
    <property type="project" value="TreeGrafter"/>
</dbReference>
<feature type="region of interest" description="Disordered" evidence="3">
    <location>
        <begin position="1"/>
        <end position="90"/>
    </location>
</feature>
<dbReference type="AlphaFoldDB" id="A0A833RHK0"/>
<evidence type="ECO:0000256" key="3">
    <source>
        <dbReference type="SAM" id="MobiDB-lite"/>
    </source>
</evidence>
<dbReference type="InterPro" id="IPR050502">
    <property type="entry name" value="Euk_RNA-bind_prot"/>
</dbReference>
<dbReference type="InterPro" id="IPR035979">
    <property type="entry name" value="RBD_domain_sf"/>
</dbReference>
<dbReference type="Pfam" id="PF00076">
    <property type="entry name" value="RRM_1"/>
    <property type="match status" value="2"/>
</dbReference>
<evidence type="ECO:0000256" key="2">
    <source>
        <dbReference type="PROSITE-ProRule" id="PRU00176"/>
    </source>
</evidence>
<protein>
    <submittedName>
        <fullName evidence="5">Polyadenylate-binding protein 1</fullName>
    </submittedName>
</protein>
<reference evidence="5" key="1">
    <citation type="submission" date="2020-01" db="EMBL/GenBank/DDBJ databases">
        <title>Genome sequence of Kobresia littledalei, the first chromosome-level genome in the family Cyperaceae.</title>
        <authorList>
            <person name="Qu G."/>
        </authorList>
    </citation>
    <scope>NUCLEOTIDE SEQUENCE</scope>
    <source>
        <strain evidence="5">C.B.Clarke</strain>
        <tissue evidence="5">Leaf</tissue>
    </source>
</reference>
<dbReference type="PANTHER" id="PTHR48025:SF1">
    <property type="entry name" value="RRM DOMAIN-CONTAINING PROTEIN"/>
    <property type="match status" value="1"/>
</dbReference>
<keyword evidence="6" id="KW-1185">Reference proteome</keyword>
<dbReference type="OrthoDB" id="1750209at2759"/>
<organism evidence="5 6">
    <name type="scientific">Carex littledalei</name>
    <dbReference type="NCBI Taxonomy" id="544730"/>
    <lineage>
        <taxon>Eukaryota</taxon>
        <taxon>Viridiplantae</taxon>
        <taxon>Streptophyta</taxon>
        <taxon>Embryophyta</taxon>
        <taxon>Tracheophyta</taxon>
        <taxon>Spermatophyta</taxon>
        <taxon>Magnoliopsida</taxon>
        <taxon>Liliopsida</taxon>
        <taxon>Poales</taxon>
        <taxon>Cyperaceae</taxon>
        <taxon>Cyperoideae</taxon>
        <taxon>Cariceae</taxon>
        <taxon>Carex</taxon>
        <taxon>Carex subgen. Euthyceras</taxon>
    </lineage>
</organism>
<dbReference type="PANTHER" id="PTHR48025">
    <property type="entry name" value="OS02G0815200 PROTEIN"/>
    <property type="match status" value="1"/>
</dbReference>
<keyword evidence="1 2" id="KW-0694">RNA-binding</keyword>
<evidence type="ECO:0000313" key="6">
    <source>
        <dbReference type="Proteomes" id="UP000623129"/>
    </source>
</evidence>
<dbReference type="SUPFAM" id="SSF54928">
    <property type="entry name" value="RNA-binding domain, RBD"/>
    <property type="match status" value="1"/>
</dbReference>
<dbReference type="SMART" id="SM00360">
    <property type="entry name" value="RRM"/>
    <property type="match status" value="2"/>
</dbReference>
<dbReference type="EMBL" id="SWLB01000008">
    <property type="protein sequence ID" value="KAF3335269.1"/>
    <property type="molecule type" value="Genomic_DNA"/>
</dbReference>
<evidence type="ECO:0000259" key="4">
    <source>
        <dbReference type="PROSITE" id="PS50102"/>
    </source>
</evidence>
<dbReference type="GO" id="GO:0003729">
    <property type="term" value="F:mRNA binding"/>
    <property type="evidence" value="ECO:0007669"/>
    <property type="project" value="TreeGrafter"/>
</dbReference>
<dbReference type="PROSITE" id="PS50102">
    <property type="entry name" value="RRM"/>
    <property type="match status" value="2"/>
</dbReference>
<dbReference type="Gene3D" id="3.30.70.330">
    <property type="match status" value="2"/>
</dbReference>
<proteinExistence type="predicted"/>